<dbReference type="Gene3D" id="3.50.50.60">
    <property type="entry name" value="FAD/NAD(P)-binding domain"/>
    <property type="match status" value="1"/>
</dbReference>
<name>A0A381PJU7_9ZZZZ</name>
<dbReference type="SUPFAM" id="SSF51905">
    <property type="entry name" value="FAD/NAD(P)-binding domain"/>
    <property type="match status" value="1"/>
</dbReference>
<protein>
    <recommendedName>
        <fullName evidence="2">Amine oxidase domain-containing protein</fullName>
    </recommendedName>
</protein>
<dbReference type="PANTHER" id="PTHR10668:SF103">
    <property type="entry name" value="PYRIDINE NUCLEOTIDE-DISULFIDE OXIDOREDUCTASE DOMAIN-CONTAINING PROTEIN 2"/>
    <property type="match status" value="1"/>
</dbReference>
<proteinExistence type="predicted"/>
<sequence length="444" mass="51089">MMPDFIFQETGLSNNVEIFSPKHPKLVYFPDSNTSTRIYQNYKKLDQEIKNKWGEKGDLESFRNDEDKIIDFIRQGFKFGETPSLEKANAVLGKTLTNLWMNGSAKNLLDHYFTSDKTKIYMGMTRIESGSSSMHNKGTAFTIPLMDSGSVFNGYWGYVKGGIWQITEEISKINKSLGVMFYMSSNINSIDTNRMKVAFEKEKKDYEIDYDYMIFATDPITPSKLLKNFKLQQELENKDYLGTSGKITAFFKNPVKWKESSPYKNSDSAFRFVFSNQTLNAFESSSQRVVNSSDDYAPSYVQIYAEGAAQRVLKNREPFDKLTFFIKNIKYSKTADQLPFIKEEVMNLIFKHIVNPEDCVSTEFLCPKDLNEIFYFPKGNIDHMALNENQNFSQRHFSKNINKSFYLYGEYDNIYYCGAGAYPCGSVAGTAGYMCAKQLKRTVN</sequence>
<evidence type="ECO:0000313" key="1">
    <source>
        <dbReference type="EMBL" id="SUZ66708.1"/>
    </source>
</evidence>
<accession>A0A381PJU7</accession>
<dbReference type="PANTHER" id="PTHR10668">
    <property type="entry name" value="PHYTOENE DEHYDROGENASE"/>
    <property type="match status" value="1"/>
</dbReference>
<reference evidence="1" key="1">
    <citation type="submission" date="2018-05" db="EMBL/GenBank/DDBJ databases">
        <authorList>
            <person name="Lanie J.A."/>
            <person name="Ng W.-L."/>
            <person name="Kazmierczak K.M."/>
            <person name="Andrzejewski T.M."/>
            <person name="Davidsen T.M."/>
            <person name="Wayne K.J."/>
            <person name="Tettelin H."/>
            <person name="Glass J.I."/>
            <person name="Rusch D."/>
            <person name="Podicherti R."/>
            <person name="Tsui H.-C.T."/>
            <person name="Winkler M.E."/>
        </authorList>
    </citation>
    <scope>NUCLEOTIDE SEQUENCE</scope>
</reference>
<gene>
    <name evidence="1" type="ORF">METZ01_LOCUS19562</name>
</gene>
<dbReference type="EMBL" id="UINC01000992">
    <property type="protein sequence ID" value="SUZ66708.1"/>
    <property type="molecule type" value="Genomic_DNA"/>
</dbReference>
<evidence type="ECO:0008006" key="2">
    <source>
        <dbReference type="Google" id="ProtNLM"/>
    </source>
</evidence>
<dbReference type="InterPro" id="IPR036188">
    <property type="entry name" value="FAD/NAD-bd_sf"/>
</dbReference>
<organism evidence="1">
    <name type="scientific">marine metagenome</name>
    <dbReference type="NCBI Taxonomy" id="408172"/>
    <lineage>
        <taxon>unclassified sequences</taxon>
        <taxon>metagenomes</taxon>
        <taxon>ecological metagenomes</taxon>
    </lineage>
</organism>
<dbReference type="AlphaFoldDB" id="A0A381PJU7"/>